<dbReference type="EMBL" id="JACBNQ010000008">
    <property type="protein sequence ID" value="NYB74295.1"/>
    <property type="molecule type" value="Genomic_DNA"/>
</dbReference>
<keyword evidence="1" id="KW-0812">Transmembrane</keyword>
<protein>
    <submittedName>
        <fullName evidence="2">Type II secretion system protein</fullName>
    </submittedName>
</protein>
<reference evidence="2" key="1">
    <citation type="submission" date="2020-07" db="EMBL/GenBank/DDBJ databases">
        <title>Genomic analysis of a strain of Sedimentibacter Hydroxybenzoicus DSM7310.</title>
        <authorList>
            <person name="Ma S."/>
        </authorList>
    </citation>
    <scope>NUCLEOTIDE SEQUENCE</scope>
    <source>
        <strain evidence="2">DSM 7310</strain>
    </source>
</reference>
<evidence type="ECO:0000256" key="1">
    <source>
        <dbReference type="SAM" id="Phobius"/>
    </source>
</evidence>
<evidence type="ECO:0000313" key="2">
    <source>
        <dbReference type="EMBL" id="NYB74295.1"/>
    </source>
</evidence>
<sequence length="251" mass="27680">MINKFNNKGLTLIEIIVTLAVLGVVVTPLMNMFIASQKINNESGEEYRTLQIAQNHLEKIKSATDLSSLPSMGYINTGGNHYSTAVGETFPYEVDIIIESESSGNVVSNAPQNALPVVTIYDDIVMLQYDIVVKSYPVANGTVDISIDGGKINVAGYEHFISSNDINVELETDAFDAKLNFINCTVSENVYLHENEKEWSFEVFGGKTPKIVSVKELLPGELLYKIEVKVYKGNGTERKLVKSLESTGIFK</sequence>
<comment type="caution">
    <text evidence="2">The sequence shown here is derived from an EMBL/GenBank/DDBJ whole genome shotgun (WGS) entry which is preliminary data.</text>
</comment>
<accession>A0A974BJA2</accession>
<keyword evidence="1" id="KW-0472">Membrane</keyword>
<dbReference type="Pfam" id="PF07963">
    <property type="entry name" value="N_methyl"/>
    <property type="match status" value="1"/>
</dbReference>
<dbReference type="NCBIfam" id="TIGR02532">
    <property type="entry name" value="IV_pilin_GFxxxE"/>
    <property type="match status" value="1"/>
</dbReference>
<evidence type="ECO:0000313" key="3">
    <source>
        <dbReference type="Proteomes" id="UP000611629"/>
    </source>
</evidence>
<gene>
    <name evidence="2" type="ORF">HZF24_09070</name>
</gene>
<dbReference type="AlphaFoldDB" id="A0A974BJA2"/>
<name>A0A974BJA2_SEDHY</name>
<feature type="transmembrane region" description="Helical" evidence="1">
    <location>
        <begin position="12"/>
        <end position="34"/>
    </location>
</feature>
<dbReference type="Proteomes" id="UP000611629">
    <property type="component" value="Unassembled WGS sequence"/>
</dbReference>
<keyword evidence="3" id="KW-1185">Reference proteome</keyword>
<dbReference type="InterPro" id="IPR012902">
    <property type="entry name" value="N_methyl_site"/>
</dbReference>
<dbReference type="RefSeq" id="WP_179237998.1">
    <property type="nucleotide sequence ID" value="NZ_JACBNQ010000008.1"/>
</dbReference>
<keyword evidence="1" id="KW-1133">Transmembrane helix</keyword>
<proteinExistence type="predicted"/>
<organism evidence="2 3">
    <name type="scientific">Sedimentibacter hydroxybenzoicus DSM 7310</name>
    <dbReference type="NCBI Taxonomy" id="1123245"/>
    <lineage>
        <taxon>Bacteria</taxon>
        <taxon>Bacillati</taxon>
        <taxon>Bacillota</taxon>
        <taxon>Tissierellia</taxon>
        <taxon>Sedimentibacter</taxon>
    </lineage>
</organism>